<proteinExistence type="predicted"/>
<evidence type="ECO:0000313" key="1">
    <source>
        <dbReference type="EMBL" id="SVD78904.1"/>
    </source>
</evidence>
<feature type="non-terminal residue" evidence="1">
    <location>
        <position position="1"/>
    </location>
</feature>
<protein>
    <submittedName>
        <fullName evidence="1">Uncharacterized protein</fullName>
    </submittedName>
</protein>
<gene>
    <name evidence="1" type="ORF">METZ01_LOCUS431758</name>
</gene>
<feature type="non-terminal residue" evidence="1">
    <location>
        <position position="31"/>
    </location>
</feature>
<reference evidence="1" key="1">
    <citation type="submission" date="2018-05" db="EMBL/GenBank/DDBJ databases">
        <authorList>
            <person name="Lanie J.A."/>
            <person name="Ng W.-L."/>
            <person name="Kazmierczak K.M."/>
            <person name="Andrzejewski T.M."/>
            <person name="Davidsen T.M."/>
            <person name="Wayne K.J."/>
            <person name="Tettelin H."/>
            <person name="Glass J.I."/>
            <person name="Rusch D."/>
            <person name="Podicherti R."/>
            <person name="Tsui H.-C.T."/>
            <person name="Winkler M.E."/>
        </authorList>
    </citation>
    <scope>NUCLEOTIDE SEQUENCE</scope>
</reference>
<dbReference type="EMBL" id="UINC01173355">
    <property type="protein sequence ID" value="SVD78904.1"/>
    <property type="molecule type" value="Genomic_DNA"/>
</dbReference>
<accession>A0A382Y6Q8</accession>
<name>A0A382Y6Q8_9ZZZZ</name>
<sequence>VAIFVPIAKERFKVPQKGMRILFIQEKQRNL</sequence>
<organism evidence="1">
    <name type="scientific">marine metagenome</name>
    <dbReference type="NCBI Taxonomy" id="408172"/>
    <lineage>
        <taxon>unclassified sequences</taxon>
        <taxon>metagenomes</taxon>
        <taxon>ecological metagenomes</taxon>
    </lineage>
</organism>
<dbReference type="AlphaFoldDB" id="A0A382Y6Q8"/>